<comment type="caution">
    <text evidence="3">The sequence shown here is derived from an EMBL/GenBank/DDBJ whole genome shotgun (WGS) entry which is preliminary data.</text>
</comment>
<dbReference type="Proteomes" id="UP001373196">
    <property type="component" value="Unassembled WGS sequence"/>
</dbReference>
<reference evidence="2 4" key="1">
    <citation type="submission" date="2023-10" db="EMBL/GenBank/DDBJ databases">
        <title>Host Genetic Regulation of Human Gut Microbial Structural Variation.</title>
        <authorList>
            <person name="Harmsen H.J.M."/>
        </authorList>
    </citation>
    <scope>NUCLEOTIDE SEQUENCE [LARGE SCALE GENOMIC DNA]</scope>
    <source>
        <strain evidence="2 4">HTF-F</strain>
    </source>
</reference>
<dbReference type="EMBL" id="JAWHPR010000004">
    <property type="protein sequence ID" value="MDU8688730.1"/>
    <property type="molecule type" value="Genomic_DNA"/>
</dbReference>
<gene>
    <name evidence="2" type="ORF">RX402_08235</name>
    <name evidence="3" type="ORF">WF834_01345</name>
</gene>
<evidence type="ECO:0000313" key="4">
    <source>
        <dbReference type="Proteomes" id="UP001263246"/>
    </source>
</evidence>
<reference evidence="3" key="2">
    <citation type="submission" date="2024-03" db="EMBL/GenBank/DDBJ databases">
        <authorList>
            <person name="Plomp N."/>
            <person name="Harmsen H.J."/>
        </authorList>
    </citation>
    <scope>NUCLEOTIDE SEQUENCE</scope>
    <source>
        <strain evidence="3">HTF-128</strain>
    </source>
</reference>
<dbReference type="Proteomes" id="UP001263246">
    <property type="component" value="Unassembled WGS sequence"/>
</dbReference>
<keyword evidence="4" id="KW-1185">Reference proteome</keyword>
<dbReference type="AlphaFoldDB" id="A0AB35Y0K6"/>
<evidence type="ECO:0000256" key="1">
    <source>
        <dbReference type="SAM" id="Phobius"/>
    </source>
</evidence>
<dbReference type="RefSeq" id="WP_249237839.1">
    <property type="nucleotide sequence ID" value="NZ_CP094473.1"/>
</dbReference>
<proteinExistence type="predicted"/>
<protein>
    <submittedName>
        <fullName evidence="3">Peptidoglycan synthetase</fullName>
    </submittedName>
</protein>
<organism evidence="3 5">
    <name type="scientific">Faecalibacterium wellingii</name>
    <dbReference type="NCBI Taxonomy" id="2929491"/>
    <lineage>
        <taxon>Bacteria</taxon>
        <taxon>Bacillati</taxon>
        <taxon>Bacillota</taxon>
        <taxon>Clostridia</taxon>
        <taxon>Eubacteriales</taxon>
        <taxon>Oscillospiraceae</taxon>
        <taxon>Faecalibacterium</taxon>
    </lineage>
</organism>
<dbReference type="EMBL" id="JBBFGL010000001">
    <property type="protein sequence ID" value="MEJ5194831.1"/>
    <property type="molecule type" value="Genomic_DNA"/>
</dbReference>
<keyword evidence="1" id="KW-0472">Membrane</keyword>
<evidence type="ECO:0000313" key="2">
    <source>
        <dbReference type="EMBL" id="MDU8688730.1"/>
    </source>
</evidence>
<keyword evidence="1" id="KW-1133">Transmembrane helix</keyword>
<feature type="transmembrane region" description="Helical" evidence="1">
    <location>
        <begin position="36"/>
        <end position="58"/>
    </location>
</feature>
<sequence>MKHRWTTLLWELWAAQAVCAAAALPPGSGFHTCPALVLPGLALAAAVPTAWAAWALFAEPPDPLPPERLLGPVSEFDLAALCDLEQPAAVP</sequence>
<keyword evidence="1" id="KW-0812">Transmembrane</keyword>
<evidence type="ECO:0000313" key="3">
    <source>
        <dbReference type="EMBL" id="MEJ5194831.1"/>
    </source>
</evidence>
<accession>A0AB35Y0K6</accession>
<evidence type="ECO:0000313" key="5">
    <source>
        <dbReference type="Proteomes" id="UP001373196"/>
    </source>
</evidence>
<name>A0AB35Y0K6_9FIRM</name>